<feature type="transmembrane region" description="Helical" evidence="1">
    <location>
        <begin position="7"/>
        <end position="35"/>
    </location>
</feature>
<dbReference type="EMBL" id="JAOSHN010000001">
    <property type="protein sequence ID" value="MCU7377354.1"/>
    <property type="molecule type" value="Genomic_DNA"/>
</dbReference>
<evidence type="ECO:0000256" key="1">
    <source>
        <dbReference type="SAM" id="Phobius"/>
    </source>
</evidence>
<organism evidence="2 3">
    <name type="scientific">Hominibacterium faecale</name>
    <dbReference type="NCBI Taxonomy" id="2839743"/>
    <lineage>
        <taxon>Bacteria</taxon>
        <taxon>Bacillati</taxon>
        <taxon>Bacillota</taxon>
        <taxon>Clostridia</taxon>
        <taxon>Peptostreptococcales</taxon>
        <taxon>Anaerovoracaceae</taxon>
        <taxon>Hominibacterium</taxon>
    </lineage>
</organism>
<comment type="caution">
    <text evidence="2">The sequence shown here is derived from an EMBL/GenBank/DDBJ whole genome shotgun (WGS) entry which is preliminary data.</text>
</comment>
<keyword evidence="1" id="KW-0812">Transmembrane</keyword>
<dbReference type="InterPro" id="IPR032340">
    <property type="entry name" value="DUF4860"/>
</dbReference>
<evidence type="ECO:0000313" key="3">
    <source>
        <dbReference type="Proteomes" id="UP001065549"/>
    </source>
</evidence>
<evidence type="ECO:0000313" key="2">
    <source>
        <dbReference type="EMBL" id="MCU7377354.1"/>
    </source>
</evidence>
<gene>
    <name evidence="2" type="ORF">OBO34_03180</name>
</gene>
<keyword evidence="1" id="KW-1133">Transmembrane helix</keyword>
<dbReference type="RefSeq" id="WP_253020740.1">
    <property type="nucleotide sequence ID" value="NZ_JAOSHN010000001.1"/>
</dbReference>
<dbReference type="Proteomes" id="UP001065549">
    <property type="component" value="Unassembled WGS sequence"/>
</dbReference>
<keyword evidence="3" id="KW-1185">Reference proteome</keyword>
<dbReference type="AlphaFoldDB" id="A0A9J6QN30"/>
<protein>
    <submittedName>
        <fullName evidence="2">DUF4860 domain-containing protein</fullName>
    </submittedName>
</protein>
<sequence length="163" mass="18249">MEKRRHIIDVLFIVILIGAFALFSVALVVLGANVYKKTVSSNQQAYQIRTASLYFDQKIHQSDSRGSLSLNTLKSGQSALILGEDDYETWIFLSNGQLRETTVKKGTAVTEDFGQPVLSLRTLEFTLVKDHLLRITAVSQDGVYSRTDILVRASQPEVNDEKK</sequence>
<name>A0A9J6QN30_9FIRM</name>
<reference evidence="2" key="1">
    <citation type="submission" date="2022-09" db="EMBL/GenBank/DDBJ databases">
        <title>Culturomic study of gut microbiota in children with autism spectrum disorder.</title>
        <authorList>
            <person name="Efimov B.A."/>
            <person name="Chaplin A.V."/>
            <person name="Sokolova S.R."/>
            <person name="Pikina A.P."/>
            <person name="Korzhanova M."/>
            <person name="Belova V."/>
            <person name="Korostin D."/>
        </authorList>
    </citation>
    <scope>NUCLEOTIDE SEQUENCE</scope>
    <source>
        <strain evidence="2">ASD5510</strain>
    </source>
</reference>
<keyword evidence="1" id="KW-0472">Membrane</keyword>
<proteinExistence type="predicted"/>
<accession>A0A9J6QN30</accession>
<dbReference type="Pfam" id="PF16152">
    <property type="entry name" value="DUF4860"/>
    <property type="match status" value="1"/>
</dbReference>